<gene>
    <name evidence="2" type="ORF">NDU88_003730</name>
</gene>
<dbReference type="Proteomes" id="UP001066276">
    <property type="component" value="Chromosome 3_1"/>
</dbReference>
<reference evidence="2" key="1">
    <citation type="journal article" date="2022" name="bioRxiv">
        <title>Sequencing and chromosome-scale assembly of the giantPleurodeles waltlgenome.</title>
        <authorList>
            <person name="Brown T."/>
            <person name="Elewa A."/>
            <person name="Iarovenko S."/>
            <person name="Subramanian E."/>
            <person name="Araus A.J."/>
            <person name="Petzold A."/>
            <person name="Susuki M."/>
            <person name="Suzuki K.-i.T."/>
            <person name="Hayashi T."/>
            <person name="Toyoda A."/>
            <person name="Oliveira C."/>
            <person name="Osipova E."/>
            <person name="Leigh N.D."/>
            <person name="Simon A."/>
            <person name="Yun M.H."/>
        </authorList>
    </citation>
    <scope>NUCLEOTIDE SEQUENCE</scope>
    <source>
        <strain evidence="2">20211129_DDA</strain>
        <tissue evidence="2">Liver</tissue>
    </source>
</reference>
<accession>A0AAV7UEH9</accession>
<feature type="region of interest" description="Disordered" evidence="1">
    <location>
        <begin position="39"/>
        <end position="60"/>
    </location>
</feature>
<organism evidence="2 3">
    <name type="scientific">Pleurodeles waltl</name>
    <name type="common">Iberian ribbed newt</name>
    <dbReference type="NCBI Taxonomy" id="8319"/>
    <lineage>
        <taxon>Eukaryota</taxon>
        <taxon>Metazoa</taxon>
        <taxon>Chordata</taxon>
        <taxon>Craniata</taxon>
        <taxon>Vertebrata</taxon>
        <taxon>Euteleostomi</taxon>
        <taxon>Amphibia</taxon>
        <taxon>Batrachia</taxon>
        <taxon>Caudata</taxon>
        <taxon>Salamandroidea</taxon>
        <taxon>Salamandridae</taxon>
        <taxon>Pleurodelinae</taxon>
        <taxon>Pleurodeles</taxon>
    </lineage>
</organism>
<evidence type="ECO:0000313" key="2">
    <source>
        <dbReference type="EMBL" id="KAJ1186951.1"/>
    </source>
</evidence>
<sequence>MPMAPGVLPLPTCLTPEALSTIQRIAEMPDIAGLLKAREIEEGERPPHPTQLPQEQRKMDEPTATLVTLRLDHVTIGHISTDRQFQTILTREGKPEVPNKGLNKTEATAFATTD</sequence>
<proteinExistence type="predicted"/>
<feature type="region of interest" description="Disordered" evidence="1">
    <location>
        <begin position="92"/>
        <end position="114"/>
    </location>
</feature>
<keyword evidence="3" id="KW-1185">Reference proteome</keyword>
<comment type="caution">
    <text evidence="2">The sequence shown here is derived from an EMBL/GenBank/DDBJ whole genome shotgun (WGS) entry which is preliminary data.</text>
</comment>
<evidence type="ECO:0000256" key="1">
    <source>
        <dbReference type="SAM" id="MobiDB-lite"/>
    </source>
</evidence>
<dbReference type="AlphaFoldDB" id="A0AAV7UEH9"/>
<evidence type="ECO:0000313" key="3">
    <source>
        <dbReference type="Proteomes" id="UP001066276"/>
    </source>
</evidence>
<name>A0AAV7UEH9_PLEWA</name>
<dbReference type="EMBL" id="JANPWB010000005">
    <property type="protein sequence ID" value="KAJ1186951.1"/>
    <property type="molecule type" value="Genomic_DNA"/>
</dbReference>
<protein>
    <submittedName>
        <fullName evidence="2">Uncharacterized protein</fullName>
    </submittedName>
</protein>